<feature type="domain" description="Thioredoxin-like fold" evidence="1">
    <location>
        <begin position="83"/>
        <end position="175"/>
    </location>
</feature>
<accession>A0A8X6HXA4</accession>
<dbReference type="InterPro" id="IPR036249">
    <property type="entry name" value="Thioredoxin-like_sf"/>
</dbReference>
<evidence type="ECO:0000313" key="2">
    <source>
        <dbReference type="EMBL" id="GFQ94479.1"/>
    </source>
</evidence>
<sequence length="717" mass="80229">MDDCLNEPCLFNLYDYDNCEITALLETNSKDVYREPDRWRNVIHSHIERILQSPKSLKLNNLGGDLDWLNSSKPLSLDWELMNKILVIDFFTYCCINCEHVFPFLQQVEEEFEKYPELVVIGVHSPKFPNEKALDNVKNAVLRNNIKHPVINDPENYLWKTLGIYCWPTVLITSPAHHVLFSLVGEAQIEKLNYLCQQTLNYFKVNNISLNISPLSFMHSEEYRRMNSLLYPSGISTCGSSIIVSDTGHNRLLLLSFDGKVLDIIGSGVIGHKDGSFKDSSFNHPHGSVWWRFNFIFVADTGNNSIRMIDIIAKKVYTVFDGKKLVDNSEGSSEKIFASPWDVCLGQELGTDMNELNVLYIAVAGSHQIWAAHLNDSMHNEQQSALKCCSFAGNGTEECRNNTYKAKAGFAQPSGVSCSELHPRTLYIADSESSSIRSISLNNGCVKTVVGGGLDPKDLFQYGDKDGSRYDVKLQHPLGICVIEDEKIFITDSYNHKIRLINAKKQECSTIAGSGIKGSKISDSLLECEFDEPSAICYSTDNELLLIADTNNHSIKMIDQKTQTLKNMQVIFPNLSCTDAPTPSRSEKLPCQDDPNYRKINLAYRGKIKCSFKLAQPGISLTEGVVQPWNVAFKGSCDWNVACQSNTLFDSSNQPSLILTCTDTNTKVHKSEIVISANLSVCDDANKICLLKKVAAKLEVEISDVGSEVYDGVFIFN</sequence>
<gene>
    <name evidence="2" type="primary">Nhlrc2</name>
    <name evidence="2" type="ORF">TNCT_150501</name>
</gene>
<dbReference type="AlphaFoldDB" id="A0A8X6HXA4"/>
<dbReference type="InterPro" id="IPR011042">
    <property type="entry name" value="6-blade_b-propeller_TolB-like"/>
</dbReference>
<dbReference type="Proteomes" id="UP000887116">
    <property type="component" value="Unassembled WGS sequence"/>
</dbReference>
<organism evidence="2 3">
    <name type="scientific">Trichonephila clavata</name>
    <name type="common">Joro spider</name>
    <name type="synonym">Nephila clavata</name>
    <dbReference type="NCBI Taxonomy" id="2740835"/>
    <lineage>
        <taxon>Eukaryota</taxon>
        <taxon>Metazoa</taxon>
        <taxon>Ecdysozoa</taxon>
        <taxon>Arthropoda</taxon>
        <taxon>Chelicerata</taxon>
        <taxon>Arachnida</taxon>
        <taxon>Araneae</taxon>
        <taxon>Araneomorphae</taxon>
        <taxon>Entelegynae</taxon>
        <taxon>Araneoidea</taxon>
        <taxon>Nephilidae</taxon>
        <taxon>Trichonephila</taxon>
    </lineage>
</organism>
<comment type="caution">
    <text evidence="2">The sequence shown here is derived from an EMBL/GenBank/DDBJ whole genome shotgun (WGS) entry which is preliminary data.</text>
</comment>
<proteinExistence type="predicted"/>
<keyword evidence="3" id="KW-1185">Reference proteome</keyword>
<evidence type="ECO:0000313" key="3">
    <source>
        <dbReference type="Proteomes" id="UP000887116"/>
    </source>
</evidence>
<name>A0A8X6HXA4_TRICU</name>
<dbReference type="OrthoDB" id="273823at2759"/>
<dbReference type="PANTHER" id="PTHR46388">
    <property type="entry name" value="NHL REPEAT-CONTAINING PROTEIN 2"/>
    <property type="match status" value="1"/>
</dbReference>
<reference evidence="2" key="1">
    <citation type="submission" date="2020-07" db="EMBL/GenBank/DDBJ databases">
        <title>Multicomponent nature underlies the extraordinary mechanical properties of spider dragline silk.</title>
        <authorList>
            <person name="Kono N."/>
            <person name="Nakamura H."/>
            <person name="Mori M."/>
            <person name="Yoshida Y."/>
            <person name="Ohtoshi R."/>
            <person name="Malay A.D."/>
            <person name="Moran D.A.P."/>
            <person name="Tomita M."/>
            <person name="Numata K."/>
            <person name="Arakawa K."/>
        </authorList>
    </citation>
    <scope>NUCLEOTIDE SEQUENCE</scope>
</reference>
<protein>
    <submittedName>
        <fullName evidence="2">NHL repeat-containing protein 2</fullName>
    </submittedName>
</protein>
<dbReference type="SUPFAM" id="SSF101898">
    <property type="entry name" value="NHL repeat"/>
    <property type="match status" value="1"/>
</dbReference>
<dbReference type="SUPFAM" id="SSF52833">
    <property type="entry name" value="Thioredoxin-like"/>
    <property type="match status" value="1"/>
</dbReference>
<dbReference type="Gene3D" id="3.40.30.10">
    <property type="entry name" value="Glutaredoxin"/>
    <property type="match status" value="1"/>
</dbReference>
<dbReference type="Pfam" id="PF13905">
    <property type="entry name" value="Thioredoxin_8"/>
    <property type="match status" value="1"/>
</dbReference>
<dbReference type="Gene3D" id="2.120.10.30">
    <property type="entry name" value="TolB, C-terminal domain"/>
    <property type="match status" value="3"/>
</dbReference>
<dbReference type="EMBL" id="BMAO01024308">
    <property type="protein sequence ID" value="GFQ94479.1"/>
    <property type="molecule type" value="Genomic_DNA"/>
</dbReference>
<dbReference type="PANTHER" id="PTHR46388:SF2">
    <property type="entry name" value="NHL REPEAT-CONTAINING PROTEIN 2"/>
    <property type="match status" value="1"/>
</dbReference>
<dbReference type="InterPro" id="IPR012336">
    <property type="entry name" value="Thioredoxin-like_fold"/>
</dbReference>
<evidence type="ECO:0000259" key="1">
    <source>
        <dbReference type="Pfam" id="PF13905"/>
    </source>
</evidence>